<dbReference type="SUPFAM" id="SSF110857">
    <property type="entry name" value="Gamma-glutamyl cyclotransferase-like"/>
    <property type="match status" value="1"/>
</dbReference>
<dbReference type="InterPro" id="IPR013024">
    <property type="entry name" value="GGCT-like"/>
</dbReference>
<evidence type="ECO:0000259" key="1">
    <source>
        <dbReference type="Pfam" id="PF06094"/>
    </source>
</evidence>
<evidence type="ECO:0000313" key="2">
    <source>
        <dbReference type="EMBL" id="SIS58312.1"/>
    </source>
</evidence>
<feature type="domain" description="Gamma-glutamylcyclotransferase AIG2-like" evidence="1">
    <location>
        <begin position="7"/>
        <end position="118"/>
    </location>
</feature>
<dbReference type="STRING" id="252246.SAMN05421799_101428"/>
<accession>A0A1N7K9V4</accession>
<sequence>MPETHKVFVYGTLREGQSNRGVMTPHLVKQHGLGRIRGVMYDWGAYPALTLEEAGEIVGEWVEVTGAGLKALDRLEDYPHLYQRDIVEDLENGLRGWVYHMPAAKARAGGAPIPSGDWVWHCLRSRKT</sequence>
<dbReference type="Proteomes" id="UP000186156">
    <property type="component" value="Unassembled WGS sequence"/>
</dbReference>
<dbReference type="EMBL" id="FTOO01000001">
    <property type="protein sequence ID" value="SIS58312.1"/>
    <property type="molecule type" value="Genomic_DNA"/>
</dbReference>
<keyword evidence="2" id="KW-0808">Transferase</keyword>
<evidence type="ECO:0000313" key="3">
    <source>
        <dbReference type="Proteomes" id="UP000186156"/>
    </source>
</evidence>
<dbReference type="Pfam" id="PF06094">
    <property type="entry name" value="GGACT"/>
    <property type="match status" value="1"/>
</dbReference>
<keyword evidence="3" id="KW-1185">Reference proteome</keyword>
<dbReference type="RefSeq" id="WP_076344551.1">
    <property type="nucleotide sequence ID" value="NZ_FTOO01000001.1"/>
</dbReference>
<dbReference type="Gene3D" id="3.10.490.10">
    <property type="entry name" value="Gamma-glutamyl cyclotransferase-like"/>
    <property type="match status" value="1"/>
</dbReference>
<protein>
    <submittedName>
        <fullName evidence="2">Uncharacterized conserved protein YtfP, gamma-glutamylcyclotransferase (GGCT)/AIG2-like family</fullName>
    </submittedName>
</protein>
<name>A0A1N7K9V4_9BACL</name>
<organism evidence="2 3">
    <name type="scientific">Alicyclobacillus vulcanalis</name>
    <dbReference type="NCBI Taxonomy" id="252246"/>
    <lineage>
        <taxon>Bacteria</taxon>
        <taxon>Bacillati</taxon>
        <taxon>Bacillota</taxon>
        <taxon>Bacilli</taxon>
        <taxon>Bacillales</taxon>
        <taxon>Alicyclobacillaceae</taxon>
        <taxon>Alicyclobacillus</taxon>
    </lineage>
</organism>
<dbReference type="OrthoDB" id="8538589at2"/>
<proteinExistence type="predicted"/>
<reference evidence="3" key="1">
    <citation type="submission" date="2017-01" db="EMBL/GenBank/DDBJ databases">
        <authorList>
            <person name="Varghese N."/>
            <person name="Submissions S."/>
        </authorList>
    </citation>
    <scope>NUCLEOTIDE SEQUENCE [LARGE SCALE GENOMIC DNA]</scope>
    <source>
        <strain evidence="3">DSM 16176</strain>
    </source>
</reference>
<dbReference type="AlphaFoldDB" id="A0A1N7K9V4"/>
<dbReference type="GO" id="GO:0016740">
    <property type="term" value="F:transferase activity"/>
    <property type="evidence" value="ECO:0007669"/>
    <property type="project" value="UniProtKB-KW"/>
</dbReference>
<dbReference type="CDD" id="cd06661">
    <property type="entry name" value="GGCT_like"/>
    <property type="match status" value="1"/>
</dbReference>
<gene>
    <name evidence="2" type="ORF">SAMN05421799_101428</name>
</gene>
<dbReference type="InterPro" id="IPR009288">
    <property type="entry name" value="AIG2-like_dom"/>
</dbReference>
<dbReference type="InterPro" id="IPR036568">
    <property type="entry name" value="GGCT-like_sf"/>
</dbReference>